<evidence type="ECO:0000256" key="2">
    <source>
        <dbReference type="ARBA" id="ARBA00023125"/>
    </source>
</evidence>
<dbReference type="PANTHER" id="PTHR30146">
    <property type="entry name" value="LACI-RELATED TRANSCRIPTIONAL REPRESSOR"/>
    <property type="match status" value="1"/>
</dbReference>
<dbReference type="InterPro" id="IPR046335">
    <property type="entry name" value="LacI/GalR-like_sensor"/>
</dbReference>
<evidence type="ECO:0000259" key="4">
    <source>
        <dbReference type="PROSITE" id="PS50932"/>
    </source>
</evidence>
<evidence type="ECO:0000256" key="1">
    <source>
        <dbReference type="ARBA" id="ARBA00023015"/>
    </source>
</evidence>
<proteinExistence type="predicted"/>
<feature type="domain" description="HTH lacI-type" evidence="4">
    <location>
        <begin position="4"/>
        <end position="60"/>
    </location>
</feature>
<reference evidence="5 6" key="1">
    <citation type="submission" date="2015-09" db="EMBL/GenBank/DDBJ databases">
        <authorList>
            <consortium name="Pathogen Informatics"/>
        </authorList>
    </citation>
    <scope>NUCLEOTIDE SEQUENCE [LARGE SCALE GENOMIC DNA]</scope>
    <source>
        <strain evidence="5 6">2789STDY5834960</strain>
    </source>
</reference>
<dbReference type="InterPro" id="IPR000843">
    <property type="entry name" value="HTH_LacI"/>
</dbReference>
<dbReference type="GO" id="GO:0003700">
    <property type="term" value="F:DNA-binding transcription factor activity"/>
    <property type="evidence" value="ECO:0007669"/>
    <property type="project" value="TreeGrafter"/>
</dbReference>
<organism evidence="5 6">
    <name type="scientific">Roseburia intestinalis</name>
    <dbReference type="NCBI Taxonomy" id="166486"/>
    <lineage>
        <taxon>Bacteria</taxon>
        <taxon>Bacillati</taxon>
        <taxon>Bacillota</taxon>
        <taxon>Clostridia</taxon>
        <taxon>Lachnospirales</taxon>
        <taxon>Lachnospiraceae</taxon>
        <taxon>Roseburia</taxon>
    </lineage>
</organism>
<dbReference type="GO" id="GO:0000976">
    <property type="term" value="F:transcription cis-regulatory region binding"/>
    <property type="evidence" value="ECO:0007669"/>
    <property type="project" value="TreeGrafter"/>
</dbReference>
<evidence type="ECO:0000256" key="3">
    <source>
        <dbReference type="ARBA" id="ARBA00023163"/>
    </source>
</evidence>
<dbReference type="SUPFAM" id="SSF47413">
    <property type="entry name" value="lambda repressor-like DNA-binding domains"/>
    <property type="match status" value="1"/>
</dbReference>
<dbReference type="Pfam" id="PF13377">
    <property type="entry name" value="Peripla_BP_3"/>
    <property type="match status" value="1"/>
</dbReference>
<dbReference type="SUPFAM" id="SSF53822">
    <property type="entry name" value="Periplasmic binding protein-like I"/>
    <property type="match status" value="1"/>
</dbReference>
<keyword evidence="2" id="KW-0238">DNA-binding</keyword>
<dbReference type="AlphaFoldDB" id="A0A173U6S6"/>
<gene>
    <name evidence="5" type="primary">galS</name>
    <name evidence="5" type="ORF">ERS852572_01946</name>
</gene>
<dbReference type="PROSITE" id="PS50932">
    <property type="entry name" value="HTH_LACI_2"/>
    <property type="match status" value="1"/>
</dbReference>
<dbReference type="InterPro" id="IPR028082">
    <property type="entry name" value="Peripla_BP_I"/>
</dbReference>
<dbReference type="SMART" id="SM00354">
    <property type="entry name" value="HTH_LACI"/>
    <property type="match status" value="1"/>
</dbReference>
<dbReference type="EMBL" id="CYXZ01000013">
    <property type="protein sequence ID" value="CUN10762.1"/>
    <property type="molecule type" value="Genomic_DNA"/>
</dbReference>
<dbReference type="Proteomes" id="UP000095350">
    <property type="component" value="Unassembled WGS sequence"/>
</dbReference>
<protein>
    <submittedName>
        <fullName evidence="5">Mgl repressor and galactose ultrainduction factor</fullName>
    </submittedName>
</protein>
<dbReference type="RefSeq" id="WP_242863540.1">
    <property type="nucleotide sequence ID" value="NZ_CABIYH010000013.1"/>
</dbReference>
<dbReference type="PRINTS" id="PR00036">
    <property type="entry name" value="HTHLACI"/>
</dbReference>
<dbReference type="Gene3D" id="1.10.260.40">
    <property type="entry name" value="lambda repressor-like DNA-binding domains"/>
    <property type="match status" value="1"/>
</dbReference>
<name>A0A173U6S6_9FIRM</name>
<dbReference type="Pfam" id="PF00356">
    <property type="entry name" value="LacI"/>
    <property type="match status" value="1"/>
</dbReference>
<dbReference type="CDD" id="cd01392">
    <property type="entry name" value="HTH_LacI"/>
    <property type="match status" value="1"/>
</dbReference>
<dbReference type="InterPro" id="IPR010982">
    <property type="entry name" value="Lambda_DNA-bd_dom_sf"/>
</dbReference>
<dbReference type="STRING" id="166486.ERS852572_01946"/>
<keyword evidence="1" id="KW-0805">Transcription regulation</keyword>
<dbReference type="PANTHER" id="PTHR30146:SF109">
    <property type="entry name" value="HTH-TYPE TRANSCRIPTIONAL REGULATOR GALS"/>
    <property type="match status" value="1"/>
</dbReference>
<evidence type="ECO:0000313" key="5">
    <source>
        <dbReference type="EMBL" id="CUN10762.1"/>
    </source>
</evidence>
<dbReference type="PaxDb" id="166486-ERS852572_01946"/>
<keyword evidence="3" id="KW-0804">Transcription</keyword>
<evidence type="ECO:0000313" key="6">
    <source>
        <dbReference type="Proteomes" id="UP000095350"/>
    </source>
</evidence>
<sequence>MRFLSIKKIAKEAGVSTATVSRVLNNPGYKCSSEELRERIWKIARELNYMPNEAARNLKKGITDTSQKVWYLDVLMTRTGNLETDPFFSELLRVIESEIHRQGCILIHIFHQPLFSNDRKCRTENIDKVIAQMEPDGEIRSDGLIIIGKCNDNVLKKLSAKYRSIVSVNRNLKCLNKYKNRYYVPSIISSDDIEEAQYTKPMLTTVRLPKEEMGKFALYLLIDRLDGGHKGIVRTELEGKLMIR</sequence>
<dbReference type="Gene3D" id="3.40.50.2300">
    <property type="match status" value="1"/>
</dbReference>
<accession>A0A173U6S6</accession>